<accession>K6DLU3</accession>
<protein>
    <submittedName>
        <fullName evidence="1">Uncharacterized protein</fullName>
    </submittedName>
</protein>
<gene>
    <name evidence="1" type="ORF">BABA_10491</name>
</gene>
<name>K6DLU3_9BACI</name>
<dbReference type="EMBL" id="AJLS01000057">
    <property type="protein sequence ID" value="EKN69284.1"/>
    <property type="molecule type" value="Genomic_DNA"/>
</dbReference>
<evidence type="ECO:0000313" key="1">
    <source>
        <dbReference type="EMBL" id="EKN69284.1"/>
    </source>
</evidence>
<dbReference type="PATRIC" id="fig|1117379.3.peg.2190"/>
<proteinExistence type="predicted"/>
<sequence>MENFRIIRYGDENGVLYYYDNNDGFYKMDTHWKLLNWQIRTLDKTLTIQQVKEVATLIYESAPVIKE</sequence>
<evidence type="ECO:0000313" key="2">
    <source>
        <dbReference type="Proteomes" id="UP000006316"/>
    </source>
</evidence>
<organism evidence="1 2">
    <name type="scientific">Neobacillus bataviensis LMG 21833</name>
    <dbReference type="NCBI Taxonomy" id="1117379"/>
    <lineage>
        <taxon>Bacteria</taxon>
        <taxon>Bacillati</taxon>
        <taxon>Bacillota</taxon>
        <taxon>Bacilli</taxon>
        <taxon>Bacillales</taxon>
        <taxon>Bacillaceae</taxon>
        <taxon>Neobacillus</taxon>
    </lineage>
</organism>
<dbReference type="Proteomes" id="UP000006316">
    <property type="component" value="Unassembled WGS sequence"/>
</dbReference>
<dbReference type="RefSeq" id="WP_007085115.1">
    <property type="nucleotide sequence ID" value="NZ_AJLS01000057.1"/>
</dbReference>
<keyword evidence="2" id="KW-1185">Reference proteome</keyword>
<reference evidence="1 2" key="1">
    <citation type="journal article" date="2012" name="Front. Microbiol.">
        <title>Redundancy and modularity in membrane-associated dissimilatory nitrate reduction in Bacillus.</title>
        <authorList>
            <person name="Heylen K."/>
            <person name="Keltjens J."/>
        </authorList>
    </citation>
    <scope>NUCLEOTIDE SEQUENCE [LARGE SCALE GENOMIC DNA]</scope>
    <source>
        <strain evidence="2">LMG 21833T</strain>
    </source>
</reference>
<dbReference type="STRING" id="1117379.BABA_10491"/>
<dbReference type="AlphaFoldDB" id="K6DLU3"/>
<comment type="caution">
    <text evidence="1">The sequence shown here is derived from an EMBL/GenBank/DDBJ whole genome shotgun (WGS) entry which is preliminary data.</text>
</comment>